<dbReference type="InterPro" id="IPR050336">
    <property type="entry name" value="Chromosome_partition/occlusion"/>
</dbReference>
<evidence type="ECO:0000256" key="2">
    <source>
        <dbReference type="SAM" id="MobiDB-lite"/>
    </source>
</evidence>
<dbReference type="InterPro" id="IPR003115">
    <property type="entry name" value="ParB_N"/>
</dbReference>
<dbReference type="SUPFAM" id="SSF110849">
    <property type="entry name" value="ParB/Sulfiredoxin"/>
    <property type="match status" value="1"/>
</dbReference>
<feature type="region of interest" description="Disordered" evidence="2">
    <location>
        <begin position="289"/>
        <end position="308"/>
    </location>
</feature>
<evidence type="ECO:0000313" key="4">
    <source>
        <dbReference type="EMBL" id="MDH7899707.1"/>
    </source>
</evidence>
<dbReference type="Pfam" id="PF02195">
    <property type="entry name" value="ParB_N"/>
    <property type="match status" value="1"/>
</dbReference>
<dbReference type="Gene3D" id="3.90.1530.30">
    <property type="match status" value="1"/>
</dbReference>
<dbReference type="NCBIfam" id="TIGR00180">
    <property type="entry name" value="parB_part"/>
    <property type="match status" value="1"/>
</dbReference>
<dbReference type="SMART" id="SM00470">
    <property type="entry name" value="ParB"/>
    <property type="match status" value="1"/>
</dbReference>
<dbReference type="GO" id="GO:0003677">
    <property type="term" value="F:DNA binding"/>
    <property type="evidence" value="ECO:0007669"/>
    <property type="project" value="InterPro"/>
</dbReference>
<dbReference type="InterPro" id="IPR041468">
    <property type="entry name" value="HTH_ParB/Spo0J"/>
</dbReference>
<accession>A0AAJ1PAG0</accession>
<dbReference type="AlphaFoldDB" id="A0AAJ1PAG0"/>
<comment type="caution">
    <text evidence="4">The sequence shown here is derived from an EMBL/GenBank/DDBJ whole genome shotgun (WGS) entry which is preliminary data.</text>
</comment>
<proteinExistence type="inferred from homology"/>
<organism evidence="4 5">
    <name type="scientific">Bifidobacterium catenulatum subsp. kashiwanohense</name>
    <dbReference type="NCBI Taxonomy" id="630129"/>
    <lineage>
        <taxon>Bacteria</taxon>
        <taxon>Bacillati</taxon>
        <taxon>Actinomycetota</taxon>
        <taxon>Actinomycetes</taxon>
        <taxon>Bifidobacteriales</taxon>
        <taxon>Bifidobacteriaceae</taxon>
        <taxon>Bifidobacterium</taxon>
    </lineage>
</organism>
<reference evidence="4" key="1">
    <citation type="journal article" date="2023" name="Gut Microbes">
        <title>Characterization of Bifidobacterium kashiwanohense that utilizes both milk- and plant-derived oligosaccharides.</title>
        <authorList>
            <person name="Orihara K."/>
            <person name="Yahagi K."/>
            <person name="Saito Y."/>
            <person name="Watanabe Y."/>
            <person name="Sasai T."/>
            <person name="Hara T."/>
            <person name="Tsukuda N."/>
            <person name="Oki K."/>
            <person name="Fujimoto J."/>
            <person name="Matsuki T."/>
        </authorList>
    </citation>
    <scope>NUCLEOTIDE SEQUENCE</scope>
    <source>
        <strain evidence="4">YIT 13057</strain>
    </source>
</reference>
<gene>
    <name evidence="4" type="ORF">OB936_05725</name>
</gene>
<dbReference type="PANTHER" id="PTHR33375">
    <property type="entry name" value="CHROMOSOME-PARTITIONING PROTEIN PARB-RELATED"/>
    <property type="match status" value="1"/>
</dbReference>
<evidence type="ECO:0000259" key="3">
    <source>
        <dbReference type="SMART" id="SM00470"/>
    </source>
</evidence>
<dbReference type="Proteomes" id="UP001157379">
    <property type="component" value="Unassembled WGS sequence"/>
</dbReference>
<dbReference type="InterPro" id="IPR004437">
    <property type="entry name" value="ParB/RepB/Spo0J"/>
</dbReference>
<dbReference type="EMBL" id="JAOPMD010000012">
    <property type="protein sequence ID" value="MDH7899707.1"/>
    <property type="molecule type" value="Genomic_DNA"/>
</dbReference>
<comment type="similarity">
    <text evidence="1">Belongs to the ParB family.</text>
</comment>
<evidence type="ECO:0000313" key="5">
    <source>
        <dbReference type="Proteomes" id="UP001157379"/>
    </source>
</evidence>
<dbReference type="RefSeq" id="WP_281108692.1">
    <property type="nucleotide sequence ID" value="NZ_JAOPMD010000012.1"/>
</dbReference>
<dbReference type="Pfam" id="PF17762">
    <property type="entry name" value="HTH_ParB"/>
    <property type="match status" value="1"/>
</dbReference>
<reference evidence="4" key="2">
    <citation type="submission" date="2023-04" db="EMBL/GenBank/DDBJ databases">
        <authorList>
            <person name="Orihara K."/>
        </authorList>
    </citation>
    <scope>NUCLEOTIDE SEQUENCE</scope>
    <source>
        <strain evidence="4">YIT 13057</strain>
    </source>
</reference>
<dbReference type="GO" id="GO:0007059">
    <property type="term" value="P:chromosome segregation"/>
    <property type="evidence" value="ECO:0007669"/>
    <property type="project" value="TreeGrafter"/>
</dbReference>
<sequence length="474" mass="54019">MAITIVDIPVSQLMPNPHNPRRDVGDVEELADSIRAQGIKQELLVTPTDSKSPEGKPLYRVVIGHRRLAAAKLAGLETVPCRIESMSERDERALMLVENTQRCDLTPLEEADGYQGLLDLGVKVKEMAEQTGRSTRLVRGRLKIAAIPQSVRDASKDFAQLSLSDLEAVTEFDGDEDTQKELLSFAGTPNWQWKLDNLRTRRETAKWMEAARLWMESNNLPLLDKKLKPAQSWQTPNGYRFARNSFVYDARASFAKQWQAWRTEHKQEVVLCILENGIAVYELIPQQEETEDTAKHKAKDEEKRREKERKAKLREFTDTAERLRIEWIHEHVPGMKKDMLRELSERLCLISIMGIGEGKIRPVSDFGYGWTDALTAYSGMTKPLPSPANPEDDDPLWFNTDENGKELRRRQQANPTRELALLLFAHIEAAITVDTWDRSDARGRYDGPMLNAYYAVLESAGYTVSDAERKGLEL</sequence>
<dbReference type="Gene3D" id="1.10.10.2830">
    <property type="match status" value="1"/>
</dbReference>
<feature type="compositionally biased region" description="Basic and acidic residues" evidence="2">
    <location>
        <begin position="292"/>
        <end position="308"/>
    </location>
</feature>
<protein>
    <submittedName>
        <fullName evidence="4">ParB/RepB/Spo0J family partition protein</fullName>
    </submittedName>
</protein>
<feature type="domain" description="ParB-like N-terminal" evidence="3">
    <location>
        <begin position="6"/>
        <end position="100"/>
    </location>
</feature>
<dbReference type="GO" id="GO:0005694">
    <property type="term" value="C:chromosome"/>
    <property type="evidence" value="ECO:0007669"/>
    <property type="project" value="TreeGrafter"/>
</dbReference>
<evidence type="ECO:0000256" key="1">
    <source>
        <dbReference type="ARBA" id="ARBA00006295"/>
    </source>
</evidence>
<dbReference type="InterPro" id="IPR036086">
    <property type="entry name" value="ParB/Sulfiredoxin_sf"/>
</dbReference>
<dbReference type="PANTHER" id="PTHR33375:SF7">
    <property type="entry name" value="CHROMOSOME 2-PARTITIONING PROTEIN PARB-RELATED"/>
    <property type="match status" value="1"/>
</dbReference>
<dbReference type="SUPFAM" id="SSF109709">
    <property type="entry name" value="KorB DNA-binding domain-like"/>
    <property type="match status" value="1"/>
</dbReference>
<name>A0AAJ1PAG0_9BIFI</name>